<accession>A0A7W3J5F1</accession>
<keyword evidence="3" id="KW-1185">Reference proteome</keyword>
<feature type="compositionally biased region" description="Low complexity" evidence="1">
    <location>
        <begin position="56"/>
        <end position="80"/>
    </location>
</feature>
<feature type="region of interest" description="Disordered" evidence="1">
    <location>
        <begin position="47"/>
        <end position="125"/>
    </location>
</feature>
<dbReference type="Proteomes" id="UP000540568">
    <property type="component" value="Unassembled WGS sequence"/>
</dbReference>
<organism evidence="2 3">
    <name type="scientific">Promicromonospora sukumoe</name>
    <dbReference type="NCBI Taxonomy" id="88382"/>
    <lineage>
        <taxon>Bacteria</taxon>
        <taxon>Bacillati</taxon>
        <taxon>Actinomycetota</taxon>
        <taxon>Actinomycetes</taxon>
        <taxon>Micrococcales</taxon>
        <taxon>Promicromonosporaceae</taxon>
        <taxon>Promicromonospora</taxon>
    </lineage>
</organism>
<evidence type="ECO:0000313" key="3">
    <source>
        <dbReference type="Proteomes" id="UP000540568"/>
    </source>
</evidence>
<dbReference type="AlphaFoldDB" id="A0A7W3J5F1"/>
<protein>
    <submittedName>
        <fullName evidence="2">Uncharacterized protein</fullName>
    </submittedName>
</protein>
<feature type="compositionally biased region" description="Basic residues" evidence="1">
    <location>
        <begin position="116"/>
        <end position="125"/>
    </location>
</feature>
<evidence type="ECO:0000256" key="1">
    <source>
        <dbReference type="SAM" id="MobiDB-lite"/>
    </source>
</evidence>
<sequence length="125" mass="13025">MRPEPQTAGRSSSTAAASVDAAVIRAMIGTRSSRRFKACPDVRLKNSGALSGAWATGSSRSSPPGSTTPTAGGTSTSHGTVTERQAGPGSSLRRSAFGCPRKCRTWPALPTYGGPHGRRRTRRAR</sequence>
<name>A0A7W3J5F1_9MICO</name>
<comment type="caution">
    <text evidence="2">The sequence shown here is derived from an EMBL/GenBank/DDBJ whole genome shotgun (WGS) entry which is preliminary data.</text>
</comment>
<reference evidence="2 3" key="1">
    <citation type="submission" date="2020-07" db="EMBL/GenBank/DDBJ databases">
        <title>Sequencing the genomes of 1000 actinobacteria strains.</title>
        <authorList>
            <person name="Klenk H.-P."/>
        </authorList>
    </citation>
    <scope>NUCLEOTIDE SEQUENCE [LARGE SCALE GENOMIC DNA]</scope>
    <source>
        <strain evidence="2 3">DSM 44121</strain>
    </source>
</reference>
<dbReference type="EMBL" id="JACGWV010000001">
    <property type="protein sequence ID" value="MBA8806620.1"/>
    <property type="molecule type" value="Genomic_DNA"/>
</dbReference>
<gene>
    <name evidence="2" type="ORF">FHX71_000562</name>
</gene>
<evidence type="ECO:0000313" key="2">
    <source>
        <dbReference type="EMBL" id="MBA8806620.1"/>
    </source>
</evidence>
<proteinExistence type="predicted"/>